<name>A0A7X1AZE7_9BACT</name>
<dbReference type="EMBL" id="JACHVA010000101">
    <property type="protein sequence ID" value="MBC2602783.1"/>
    <property type="molecule type" value="Genomic_DNA"/>
</dbReference>
<dbReference type="AlphaFoldDB" id="A0A7X1AZE7"/>
<gene>
    <name evidence="2" type="ORF">H5P30_13445</name>
</gene>
<keyword evidence="3" id="KW-1185">Reference proteome</keyword>
<keyword evidence="1" id="KW-1133">Transmembrane helix</keyword>
<reference evidence="2 3" key="1">
    <citation type="submission" date="2020-07" db="EMBL/GenBank/DDBJ databases">
        <authorList>
            <person name="Feng X."/>
        </authorList>
    </citation>
    <scope>NUCLEOTIDE SEQUENCE [LARGE SCALE GENOMIC DNA]</scope>
    <source>
        <strain evidence="2 3">JCM14086</strain>
    </source>
</reference>
<evidence type="ECO:0000313" key="2">
    <source>
        <dbReference type="EMBL" id="MBC2602783.1"/>
    </source>
</evidence>
<comment type="caution">
    <text evidence="2">The sequence shown here is derived from an EMBL/GenBank/DDBJ whole genome shotgun (WGS) entry which is preliminary data.</text>
</comment>
<dbReference type="Gene3D" id="2.130.10.10">
    <property type="entry name" value="YVTN repeat-like/Quinoprotein amine dehydrogenase"/>
    <property type="match status" value="1"/>
</dbReference>
<organism evidence="2 3">
    <name type="scientific">Puniceicoccus vermicola</name>
    <dbReference type="NCBI Taxonomy" id="388746"/>
    <lineage>
        <taxon>Bacteria</taxon>
        <taxon>Pseudomonadati</taxon>
        <taxon>Verrucomicrobiota</taxon>
        <taxon>Opitutia</taxon>
        <taxon>Puniceicoccales</taxon>
        <taxon>Puniceicoccaceae</taxon>
        <taxon>Puniceicoccus</taxon>
    </lineage>
</organism>
<feature type="transmembrane region" description="Helical" evidence="1">
    <location>
        <begin position="12"/>
        <end position="31"/>
    </location>
</feature>
<accession>A0A7X1AZE7</accession>
<dbReference type="RefSeq" id="WP_185693447.1">
    <property type="nucleotide sequence ID" value="NZ_JACHVA010000101.1"/>
</dbReference>
<dbReference type="InterPro" id="IPR015943">
    <property type="entry name" value="WD40/YVTN_repeat-like_dom_sf"/>
</dbReference>
<dbReference type="SUPFAM" id="SSF110296">
    <property type="entry name" value="Oligoxyloglucan reducing end-specific cellobiohydrolase"/>
    <property type="match status" value="1"/>
</dbReference>
<dbReference type="Proteomes" id="UP000525652">
    <property type="component" value="Unassembled WGS sequence"/>
</dbReference>
<keyword evidence="1" id="KW-0472">Membrane</keyword>
<sequence length="98" mass="10900">MLNPRFNFQRLSLRAVFALTAIFMICISAFATNESIESEWEQTGWGGGGYYYAAAFHPSKPGVIYLAGDVAGVYKTEDYGRRYSLQPSTSSALQSRDQ</sequence>
<protein>
    <submittedName>
        <fullName evidence="2">Uncharacterized protein</fullName>
    </submittedName>
</protein>
<proteinExistence type="predicted"/>
<evidence type="ECO:0000256" key="1">
    <source>
        <dbReference type="SAM" id="Phobius"/>
    </source>
</evidence>
<evidence type="ECO:0000313" key="3">
    <source>
        <dbReference type="Proteomes" id="UP000525652"/>
    </source>
</evidence>
<keyword evidence="1" id="KW-0812">Transmembrane</keyword>